<feature type="transmembrane region" description="Helical" evidence="1">
    <location>
        <begin position="29"/>
        <end position="48"/>
    </location>
</feature>
<proteinExistence type="evidence at transcript level"/>
<dbReference type="MGI" id="MGI:99207">
    <property type="gene designation" value="Zfp60"/>
</dbReference>
<sequence length="116" mass="13087">MCMILLRGIALSQLHHGEKALSSRKFSNGYILSILLFPPVLNRVLLSYSTYTMLLSPVYVGVCVCVCVCVCVYHTTTNNKNNPAKQNKTNPNNWKTFVILQDTDSLSHACVTWKHR</sequence>
<reference evidence="2" key="7">
    <citation type="journal article" date="2005" name="Science">
        <title>The Transcriptional Landscape of the Mammalian Genome.</title>
        <authorList>
            <consortium name="The FANTOM Consortium"/>
            <consortium name="Riken Genome Exploration Research Group and Genome Science Group (Genome Network Project Core Group)"/>
        </authorList>
    </citation>
    <scope>NUCLEOTIDE SEQUENCE</scope>
    <source>
        <strain evidence="2">C57BL/6J</strain>
        <tissue evidence="2">Medulla oblongata</tissue>
    </source>
</reference>
<feature type="transmembrane region" description="Helical" evidence="1">
    <location>
        <begin position="54"/>
        <end position="73"/>
    </location>
</feature>
<reference evidence="2" key="2">
    <citation type="journal article" date="2000" name="Genome Res.">
        <title>Normalization and subtraction of cap-trapper-selected cDNAs to prepare full-length cDNA libraries for rapid discovery of new genes.</title>
        <authorList>
            <person name="Carninci P."/>
            <person name="Shibata Y."/>
            <person name="Hayatsu N."/>
            <person name="Sugahara Y."/>
            <person name="Shibata K."/>
            <person name="Itoh M."/>
            <person name="Konno H."/>
            <person name="Okazaki Y."/>
            <person name="Muramatsu M."/>
            <person name="Hayashizaki Y."/>
        </authorList>
    </citation>
    <scope>NUCLEOTIDE SEQUENCE</scope>
    <source>
        <strain evidence="2">C57BL/6J</strain>
        <tissue evidence="2">Medulla oblongata</tissue>
    </source>
</reference>
<evidence type="ECO:0000256" key="1">
    <source>
        <dbReference type="SAM" id="Phobius"/>
    </source>
</evidence>
<keyword evidence="1" id="KW-0812">Transmembrane</keyword>
<dbReference type="OrthoDB" id="9411774at2759"/>
<dbReference type="AGR" id="MGI:99207"/>
<reference evidence="2" key="8">
    <citation type="journal article" date="2005" name="Science">
        <title>Antisense Transcription in the Mammalian Transcriptome.</title>
        <authorList>
            <consortium name="RIKEN Genome Exploration Research Group and Genome Science Group (Genome Network Project Core Group) and the FANTOM Consortium"/>
        </authorList>
    </citation>
    <scope>NUCLEOTIDE SEQUENCE</scope>
    <source>
        <strain evidence="2">C57BL/6J</strain>
        <tissue evidence="2">Medulla oblongata</tissue>
    </source>
</reference>
<protein>
    <submittedName>
        <fullName evidence="2">Uncharacterized protein</fullName>
    </submittedName>
</protein>
<dbReference type="AlphaFoldDB" id="Q9D388"/>
<reference evidence="2" key="5">
    <citation type="journal article" date="2001" name="Nature">
        <title>Functional annotation of a full-length mouse cDNA collection.</title>
        <authorList>
            <consortium name="The RIKEN Genome Exploration Research Group Phase II Team and the FANTOM Consortium"/>
        </authorList>
    </citation>
    <scope>NUCLEOTIDE SEQUENCE</scope>
    <source>
        <strain evidence="2">C57BL/6J</strain>
        <tissue evidence="2">Medulla oblongata</tissue>
    </source>
</reference>
<keyword evidence="1" id="KW-1133">Transmembrane helix</keyword>
<keyword evidence="1" id="KW-0472">Membrane</keyword>
<accession>Q9D388</accession>
<evidence type="ECO:0000313" key="2">
    <source>
        <dbReference type="EMBL" id="BAB31123.1"/>
    </source>
</evidence>
<reference evidence="2" key="3">
    <citation type="journal article" date="2000" name="Genome Res.">
        <title>RIKEN integrated sequence analysis (RISA) system--384-format sequencing pipeline with 384 multicapillary sequencer.</title>
        <authorList>
            <person name="Shibata K."/>
            <person name="Itoh M."/>
            <person name="Aizawa K."/>
            <person name="Nagaoka S."/>
            <person name="Sasaki N."/>
            <person name="Carninci P."/>
            <person name="Konno H."/>
            <person name="Akiyama J."/>
            <person name="Nishi K."/>
            <person name="Kitsunai T."/>
            <person name="Tashiro H."/>
            <person name="Itoh M."/>
            <person name="Sumi N."/>
            <person name="Ishii Y."/>
            <person name="Nakamura S."/>
            <person name="Hazama M."/>
            <person name="Nishine T."/>
            <person name="Harada A."/>
            <person name="Yamamoto R."/>
            <person name="Matsumoto H."/>
            <person name="Sakaguchi S."/>
            <person name="Ikegami T."/>
            <person name="Kashiwagi K."/>
            <person name="Fujiwake S."/>
            <person name="Inoue K."/>
            <person name="Togawa Y."/>
            <person name="Izawa M."/>
            <person name="Ohara E."/>
            <person name="Watahiki M."/>
            <person name="Yoneda Y."/>
            <person name="Ishikawa T."/>
            <person name="Ozawa K."/>
            <person name="Tanaka T."/>
            <person name="Matsuura S."/>
            <person name="Kawai J."/>
            <person name="Okazaki Y."/>
            <person name="Muramatsu M."/>
            <person name="Inoue Y."/>
            <person name="Kira A."/>
            <person name="Hayashizaki Y."/>
        </authorList>
    </citation>
    <scope>NUCLEOTIDE SEQUENCE</scope>
    <source>
        <strain evidence="2">C57BL/6J</strain>
        <tissue evidence="2">Medulla oblongata</tissue>
    </source>
</reference>
<name>Q9D388_MOUSE</name>
<reference evidence="2" key="4">
    <citation type="submission" date="2000-07" db="EMBL/GenBank/DDBJ databases">
        <authorList>
            <person name="Adachi J."/>
            <person name="Aizawa K."/>
            <person name="Akahira S."/>
            <person name="Akimura T."/>
            <person name="Arai A."/>
            <person name="Aono H."/>
            <person name="Arakawa T."/>
            <person name="Bono H."/>
            <person name="Carninci P."/>
            <person name="Fukuda S."/>
            <person name="Fukunishi Y."/>
            <person name="Furuno M."/>
            <person name="Hanagaki T."/>
            <person name="Hara A."/>
            <person name="Hayatsu N."/>
            <person name="Hiramoto K."/>
            <person name="Hiraoka T."/>
            <person name="Hori F."/>
            <person name="Imotani K."/>
            <person name="Ishii Y."/>
            <person name="Itoh M."/>
            <person name="Izawa M."/>
            <person name="Kasukawa T."/>
            <person name="Kato H."/>
            <person name="Kawai J."/>
            <person name="Kojima Y."/>
            <person name="Konno H."/>
            <person name="Kouda M."/>
            <person name="Koya S."/>
            <person name="Kurihara C."/>
            <person name="Matsuyama T."/>
            <person name="Miyazaki A."/>
            <person name="Nishi K."/>
            <person name="Nomura K."/>
            <person name="Numazaki R."/>
            <person name="Ohno M."/>
            <person name="Okazaki Y."/>
            <person name="Okido T."/>
            <person name="Owa C."/>
            <person name="Saito H."/>
            <person name="Saito R."/>
            <person name="Sakai C."/>
            <person name="Sakai K."/>
            <person name="Sano H."/>
            <person name="Sasaki D."/>
            <person name="Shibata K."/>
            <person name="Shibata Y."/>
            <person name="Shinagawa A."/>
            <person name="Shiraki T."/>
            <person name="Sogabe Y."/>
            <person name="Suzuki H."/>
            <person name="Tagami M."/>
            <person name="Tagawa A."/>
            <person name="Takahashi F."/>
            <person name="Tanaka T."/>
            <person name="Tejima Y."/>
            <person name="Toya T."/>
            <person name="Yamamura T."/>
            <person name="Yasunishi A."/>
            <person name="Yoshida K."/>
            <person name="Yoshino M."/>
            <person name="Muramatsu M."/>
            <person name="Hayashizaki Y."/>
        </authorList>
    </citation>
    <scope>NUCLEOTIDE SEQUENCE</scope>
    <source>
        <strain evidence="2">C57BL/6J</strain>
        <tissue evidence="2">Medulla oblongata</tissue>
    </source>
</reference>
<dbReference type="EMBL" id="AK018216">
    <property type="protein sequence ID" value="BAB31123.1"/>
    <property type="molecule type" value="mRNA"/>
</dbReference>
<organism evidence="2">
    <name type="scientific">Mus musculus</name>
    <name type="common">Mouse</name>
    <dbReference type="NCBI Taxonomy" id="10090"/>
    <lineage>
        <taxon>Eukaryota</taxon>
        <taxon>Metazoa</taxon>
        <taxon>Chordata</taxon>
        <taxon>Craniata</taxon>
        <taxon>Vertebrata</taxon>
        <taxon>Euteleostomi</taxon>
        <taxon>Mammalia</taxon>
        <taxon>Eutheria</taxon>
        <taxon>Euarchontoglires</taxon>
        <taxon>Glires</taxon>
        <taxon>Rodentia</taxon>
        <taxon>Myomorpha</taxon>
        <taxon>Muroidea</taxon>
        <taxon>Muridae</taxon>
        <taxon>Murinae</taxon>
        <taxon>Mus</taxon>
        <taxon>Mus</taxon>
    </lineage>
</organism>
<reference evidence="2" key="6">
    <citation type="journal article" date="2002" name="Nature">
        <title>Analysis of the mouse transcriptome based on functional annotation of 60,770 full-length cDNAs.</title>
        <authorList>
            <consortium name="The FANTOM Consortium and the RIKEN Genome Exploration Research Group Phase I and II Team"/>
        </authorList>
    </citation>
    <scope>NUCLEOTIDE SEQUENCE</scope>
    <source>
        <strain evidence="2">C57BL/6J</strain>
        <tissue evidence="2">Medulla oblongata</tissue>
    </source>
</reference>
<reference evidence="2" key="1">
    <citation type="journal article" date="1999" name="Methods Enzymol.">
        <title>High-efficiency full-length cDNA cloning.</title>
        <authorList>
            <person name="Carninci P."/>
            <person name="Hayashizaki Y."/>
        </authorList>
    </citation>
    <scope>NUCLEOTIDE SEQUENCE</scope>
    <source>
        <strain evidence="2">C57BL/6J</strain>
        <tissue evidence="2">Medulla oblongata</tissue>
    </source>
</reference>
<evidence type="ECO:0000313" key="3">
    <source>
        <dbReference type="MGI" id="MGI:99207"/>
    </source>
</evidence>
<gene>
    <name evidence="3" type="primary">Zfp60</name>
</gene>